<reference evidence="1 2" key="1">
    <citation type="journal article" date="2019" name="Nat. Ecol. Evol.">
        <title>Megaphylogeny resolves global patterns of mushroom evolution.</title>
        <authorList>
            <person name="Varga T."/>
            <person name="Krizsan K."/>
            <person name="Foldi C."/>
            <person name="Dima B."/>
            <person name="Sanchez-Garcia M."/>
            <person name="Sanchez-Ramirez S."/>
            <person name="Szollosi G.J."/>
            <person name="Szarkandi J.G."/>
            <person name="Papp V."/>
            <person name="Albert L."/>
            <person name="Andreopoulos W."/>
            <person name="Angelini C."/>
            <person name="Antonin V."/>
            <person name="Barry K.W."/>
            <person name="Bougher N.L."/>
            <person name="Buchanan P."/>
            <person name="Buyck B."/>
            <person name="Bense V."/>
            <person name="Catcheside P."/>
            <person name="Chovatia M."/>
            <person name="Cooper J."/>
            <person name="Damon W."/>
            <person name="Desjardin D."/>
            <person name="Finy P."/>
            <person name="Geml J."/>
            <person name="Haridas S."/>
            <person name="Hughes K."/>
            <person name="Justo A."/>
            <person name="Karasinski D."/>
            <person name="Kautmanova I."/>
            <person name="Kiss B."/>
            <person name="Kocsube S."/>
            <person name="Kotiranta H."/>
            <person name="LaButti K.M."/>
            <person name="Lechner B.E."/>
            <person name="Liimatainen K."/>
            <person name="Lipzen A."/>
            <person name="Lukacs Z."/>
            <person name="Mihaltcheva S."/>
            <person name="Morgado L.N."/>
            <person name="Niskanen T."/>
            <person name="Noordeloos M.E."/>
            <person name="Ohm R.A."/>
            <person name="Ortiz-Santana B."/>
            <person name="Ovrebo C."/>
            <person name="Racz N."/>
            <person name="Riley R."/>
            <person name="Savchenko A."/>
            <person name="Shiryaev A."/>
            <person name="Soop K."/>
            <person name="Spirin V."/>
            <person name="Szebenyi C."/>
            <person name="Tomsovsky M."/>
            <person name="Tulloss R.E."/>
            <person name="Uehling J."/>
            <person name="Grigoriev I.V."/>
            <person name="Vagvolgyi C."/>
            <person name="Papp T."/>
            <person name="Martin F.M."/>
            <person name="Miettinen O."/>
            <person name="Hibbett D.S."/>
            <person name="Nagy L.G."/>
        </authorList>
    </citation>
    <scope>NUCLEOTIDE SEQUENCE [LARGE SCALE GENOMIC DNA]</scope>
    <source>
        <strain evidence="1 2">NL-1719</strain>
    </source>
</reference>
<protein>
    <submittedName>
        <fullName evidence="1">Uncharacterized protein</fullName>
    </submittedName>
</protein>
<evidence type="ECO:0000313" key="2">
    <source>
        <dbReference type="Proteomes" id="UP000308600"/>
    </source>
</evidence>
<keyword evidence="2" id="KW-1185">Reference proteome</keyword>
<name>A0ACD3AEU1_9AGAR</name>
<gene>
    <name evidence="1" type="ORF">BDN72DRAFT_963371</name>
</gene>
<dbReference type="Proteomes" id="UP000308600">
    <property type="component" value="Unassembled WGS sequence"/>
</dbReference>
<dbReference type="EMBL" id="ML208485">
    <property type="protein sequence ID" value="TFK64191.1"/>
    <property type="molecule type" value="Genomic_DNA"/>
</dbReference>
<organism evidence="1 2">
    <name type="scientific">Pluteus cervinus</name>
    <dbReference type="NCBI Taxonomy" id="181527"/>
    <lineage>
        <taxon>Eukaryota</taxon>
        <taxon>Fungi</taxon>
        <taxon>Dikarya</taxon>
        <taxon>Basidiomycota</taxon>
        <taxon>Agaricomycotina</taxon>
        <taxon>Agaricomycetes</taxon>
        <taxon>Agaricomycetidae</taxon>
        <taxon>Agaricales</taxon>
        <taxon>Pluteineae</taxon>
        <taxon>Pluteaceae</taxon>
        <taxon>Pluteus</taxon>
    </lineage>
</organism>
<evidence type="ECO:0000313" key="1">
    <source>
        <dbReference type="EMBL" id="TFK64191.1"/>
    </source>
</evidence>
<proteinExistence type="predicted"/>
<accession>A0ACD3AEU1</accession>
<sequence>MSIFPVELIEDIIAHIYGEYRRLEKPVVLYQCALVCRTWRTISQSFIFSEILLSPNLHDAKLEILRGNSYLSLCVRTLWLGYNGGVDGGEEFLNLLPKVRELYILEYGLFSSLLKGPSSEGFLKNLTSLGLEGSATPFPVQLFYYCYSLRELKIRKAVVKNDSIQNLPSNGPVSRLRSIHISGDASSHMEILQWMLTPQSPFDLTALTTFRTSDRSDELETYTLIQEVVGLCAPTLQDIMIDPPTCLAIQNPSLTPGSLLYPSTLSNLRVITISVIYEVSDHTNFIPWMTTFFSLLPISNRLEEIRIPCIFRDYIDELEEGRIQMDLYGWEALDTTLTSGHLRLKRVAFAICKYGPGNSEILGSLLRESLPRLNENGILDVEISTALGYMSEDDCWWRVTS</sequence>